<evidence type="ECO:0000313" key="3">
    <source>
        <dbReference type="EMBL" id="MDI3389562.1"/>
    </source>
</evidence>
<sequence length="140" mass="14325">MSVVALTVLAAIGIWMDQAVLIPPLAASMALIAGASTTPLAQPRNVVGGHIIAALTGYLVIAIAGSGFWSSAVAGGLALGVMLLCRVSHSPAAATAVIVGLDHPPAAQFLSLLVLASVILVAIGVLGNRMNHHRYPVYWW</sequence>
<dbReference type="InterPro" id="IPR007065">
    <property type="entry name" value="HPP"/>
</dbReference>
<dbReference type="PANTHER" id="PTHR33741">
    <property type="entry name" value="TRANSMEMBRANE PROTEIN DDB_G0269096-RELATED"/>
    <property type="match status" value="1"/>
</dbReference>
<feature type="transmembrane region" description="Helical" evidence="1">
    <location>
        <begin position="107"/>
        <end position="126"/>
    </location>
</feature>
<proteinExistence type="predicted"/>
<feature type="transmembrane region" description="Helical" evidence="1">
    <location>
        <begin position="76"/>
        <end position="101"/>
    </location>
</feature>
<dbReference type="InterPro" id="IPR058581">
    <property type="entry name" value="TM_HPP"/>
</dbReference>
<feature type="domain" description="HPP transmembrane region" evidence="2">
    <location>
        <begin position="2"/>
        <end position="136"/>
    </location>
</feature>
<keyword evidence="4" id="KW-1185">Reference proteome</keyword>
<organism evidence="3 4">
    <name type="scientific">Streptomyces solicavernae</name>
    <dbReference type="NCBI Taxonomy" id="3043614"/>
    <lineage>
        <taxon>Bacteria</taxon>
        <taxon>Bacillati</taxon>
        <taxon>Actinomycetota</taxon>
        <taxon>Actinomycetes</taxon>
        <taxon>Kitasatosporales</taxon>
        <taxon>Streptomycetaceae</taxon>
        <taxon>Streptomyces</taxon>
    </lineage>
</organism>
<keyword evidence="1" id="KW-1133">Transmembrane helix</keyword>
<dbReference type="Pfam" id="PF04982">
    <property type="entry name" value="TM_HPP"/>
    <property type="match status" value="1"/>
</dbReference>
<keyword evidence="1" id="KW-0812">Transmembrane</keyword>
<evidence type="ECO:0000256" key="1">
    <source>
        <dbReference type="SAM" id="Phobius"/>
    </source>
</evidence>
<evidence type="ECO:0000259" key="2">
    <source>
        <dbReference type="Pfam" id="PF04982"/>
    </source>
</evidence>
<gene>
    <name evidence="3" type="ORF">QIS99_25735</name>
</gene>
<dbReference type="Proteomes" id="UP001224661">
    <property type="component" value="Unassembled WGS sequence"/>
</dbReference>
<name>A0ABT6RYQ6_9ACTN</name>
<evidence type="ECO:0000313" key="4">
    <source>
        <dbReference type="Proteomes" id="UP001224661"/>
    </source>
</evidence>
<feature type="transmembrane region" description="Helical" evidence="1">
    <location>
        <begin position="50"/>
        <end position="69"/>
    </location>
</feature>
<dbReference type="PANTHER" id="PTHR33741:SF5">
    <property type="entry name" value="TRANSMEMBRANE PROTEIN DDB_G0269096-RELATED"/>
    <property type="match status" value="1"/>
</dbReference>
<comment type="caution">
    <text evidence="3">The sequence shown here is derived from an EMBL/GenBank/DDBJ whole genome shotgun (WGS) entry which is preliminary data.</text>
</comment>
<accession>A0ABT6RYQ6</accession>
<dbReference type="EMBL" id="JASCIR010000029">
    <property type="protein sequence ID" value="MDI3389562.1"/>
    <property type="molecule type" value="Genomic_DNA"/>
</dbReference>
<protein>
    <submittedName>
        <fullName evidence="3">HPP family protein</fullName>
    </submittedName>
</protein>
<keyword evidence="1" id="KW-0472">Membrane</keyword>
<reference evidence="3 4" key="1">
    <citation type="submission" date="2023-05" db="EMBL/GenBank/DDBJ databases">
        <title>Draft genome sequence of Streptomyces sp. B-S-A8 isolated from a cave soil in Thailand.</title>
        <authorList>
            <person name="Chamroensaksri N."/>
            <person name="Muangham S."/>
        </authorList>
    </citation>
    <scope>NUCLEOTIDE SEQUENCE [LARGE SCALE GENOMIC DNA]</scope>
    <source>
        <strain evidence="3 4">B-S-A8</strain>
    </source>
</reference>